<proteinExistence type="predicted"/>
<feature type="non-terminal residue" evidence="1">
    <location>
        <position position="1"/>
    </location>
</feature>
<organism evidence="1 2">
    <name type="scientific">Aureobasidium melanogenum</name>
    <name type="common">Aureobasidium pullulans var. melanogenum</name>
    <dbReference type="NCBI Taxonomy" id="46634"/>
    <lineage>
        <taxon>Eukaryota</taxon>
        <taxon>Fungi</taxon>
        <taxon>Dikarya</taxon>
        <taxon>Ascomycota</taxon>
        <taxon>Pezizomycotina</taxon>
        <taxon>Dothideomycetes</taxon>
        <taxon>Dothideomycetidae</taxon>
        <taxon>Dothideales</taxon>
        <taxon>Saccotheciaceae</taxon>
        <taxon>Aureobasidium</taxon>
    </lineage>
</organism>
<evidence type="ECO:0000313" key="1">
    <source>
        <dbReference type="EMBL" id="KAH0218408.1"/>
    </source>
</evidence>
<dbReference type="Proteomes" id="UP000767238">
    <property type="component" value="Unassembled WGS sequence"/>
</dbReference>
<reference evidence="1" key="2">
    <citation type="submission" date="2021-08" db="EMBL/GenBank/DDBJ databases">
        <authorList>
            <person name="Gostincar C."/>
            <person name="Sun X."/>
            <person name="Song Z."/>
            <person name="Gunde-Cimerman N."/>
        </authorList>
    </citation>
    <scope>NUCLEOTIDE SEQUENCE</scope>
    <source>
        <strain evidence="1">EXF-8016</strain>
    </source>
</reference>
<name>A0A9P8K5K7_AURME</name>
<gene>
    <name evidence="1" type="ORF">KCV03_g6516</name>
</gene>
<reference evidence="1" key="1">
    <citation type="journal article" date="2021" name="J Fungi (Basel)">
        <title>Virulence traits and population genomics of the black yeast Aureobasidium melanogenum.</title>
        <authorList>
            <person name="Cernosa A."/>
            <person name="Sun X."/>
            <person name="Gostincar C."/>
            <person name="Fang C."/>
            <person name="Gunde-Cimerman N."/>
            <person name="Song Z."/>
        </authorList>
    </citation>
    <scope>NUCLEOTIDE SEQUENCE</scope>
    <source>
        <strain evidence="1">EXF-8016</strain>
    </source>
</reference>
<dbReference type="AlphaFoldDB" id="A0A9P8K5K7"/>
<accession>A0A9P8K5K7</accession>
<dbReference type="EMBL" id="JAHFYH010000049">
    <property type="protein sequence ID" value="KAH0218408.1"/>
    <property type="molecule type" value="Genomic_DNA"/>
</dbReference>
<protein>
    <submittedName>
        <fullName evidence="1">Uncharacterized protein</fullName>
    </submittedName>
</protein>
<comment type="caution">
    <text evidence="1">The sequence shown here is derived from an EMBL/GenBank/DDBJ whole genome shotgun (WGS) entry which is preliminary data.</text>
</comment>
<sequence>MTSLLALSIKVLESYLHSSTTKSLEATTHIDLRTQILDNWRYLYPFHTNVSVIVLTLEGRLWGHRYQAIITENRIQDGKIFMATDPKDNVELALHALLDATGDKINKMFINPIIVVTYRDCLYEAVLTSEDYSHNRVLMSSGNYAHVEGSLRELLHMTCEMVEGKLRSKRNATGQYSLW</sequence>
<evidence type="ECO:0000313" key="2">
    <source>
        <dbReference type="Proteomes" id="UP000767238"/>
    </source>
</evidence>